<reference evidence="3" key="1">
    <citation type="journal article" date="2014" name="Int. J. Syst. Evol. Microbiol.">
        <title>Complete genome sequence of Corynebacterium casei LMG S-19264T (=DSM 44701T), isolated from a smear-ripened cheese.</title>
        <authorList>
            <consortium name="US DOE Joint Genome Institute (JGI-PGF)"/>
            <person name="Walter F."/>
            <person name="Albersmeier A."/>
            <person name="Kalinowski J."/>
            <person name="Ruckert C."/>
        </authorList>
    </citation>
    <scope>NUCLEOTIDE SEQUENCE</scope>
    <source>
        <strain evidence="3">VKM Ac-1069</strain>
    </source>
</reference>
<dbReference type="Pfam" id="PF13279">
    <property type="entry name" value="4HBT_2"/>
    <property type="match status" value="1"/>
</dbReference>
<sequence length="134" mass="14883">MATAQEYVHPWHVRYHEVDQQGVVFNSWYLAWFDEAMSGFLDHAGLAYGDLVAAGYDVQLVRSEIDWRAGVGWGDPVAIAVSAGRIGTTSFDLHFEVRRGDEVTCVGRTVYVVIATDGSGKRPLPDLLRKALEK</sequence>
<evidence type="ECO:0000256" key="2">
    <source>
        <dbReference type="ARBA" id="ARBA00022801"/>
    </source>
</evidence>
<keyword evidence="4" id="KW-1185">Reference proteome</keyword>
<comment type="similarity">
    <text evidence="1">Belongs to the 4-hydroxybenzoyl-CoA thioesterase family.</text>
</comment>
<accession>A0A9W6P022</accession>
<dbReference type="RefSeq" id="WP_037052132.1">
    <property type="nucleotide sequence ID" value="NZ_BAAAUZ010000050.1"/>
</dbReference>
<dbReference type="InterPro" id="IPR050563">
    <property type="entry name" value="4-hydroxybenzoyl-CoA_TE"/>
</dbReference>
<dbReference type="PANTHER" id="PTHR31793">
    <property type="entry name" value="4-HYDROXYBENZOYL-COA THIOESTERASE FAMILY MEMBER"/>
    <property type="match status" value="1"/>
</dbReference>
<evidence type="ECO:0000256" key="1">
    <source>
        <dbReference type="ARBA" id="ARBA00005953"/>
    </source>
</evidence>
<name>A0A9W6P022_9PSEU</name>
<dbReference type="Proteomes" id="UP001143463">
    <property type="component" value="Unassembled WGS sequence"/>
</dbReference>
<dbReference type="Gene3D" id="3.10.129.10">
    <property type="entry name" value="Hotdog Thioesterase"/>
    <property type="match status" value="1"/>
</dbReference>
<evidence type="ECO:0000313" key="3">
    <source>
        <dbReference type="EMBL" id="GLL15301.1"/>
    </source>
</evidence>
<dbReference type="GO" id="GO:0047617">
    <property type="term" value="F:fatty acyl-CoA hydrolase activity"/>
    <property type="evidence" value="ECO:0007669"/>
    <property type="project" value="TreeGrafter"/>
</dbReference>
<reference evidence="3" key="2">
    <citation type="submission" date="2023-01" db="EMBL/GenBank/DDBJ databases">
        <authorList>
            <person name="Sun Q."/>
            <person name="Evtushenko L."/>
        </authorList>
    </citation>
    <scope>NUCLEOTIDE SEQUENCE</scope>
    <source>
        <strain evidence="3">VKM Ac-1069</strain>
    </source>
</reference>
<dbReference type="PANTHER" id="PTHR31793:SF27">
    <property type="entry name" value="NOVEL THIOESTERASE SUPERFAMILY DOMAIN AND SAPOSIN A-TYPE DOMAIN CONTAINING PROTEIN (0610012H03RIK)"/>
    <property type="match status" value="1"/>
</dbReference>
<gene>
    <name evidence="3" type="ORF">GCM10017577_64510</name>
</gene>
<evidence type="ECO:0000313" key="4">
    <source>
        <dbReference type="Proteomes" id="UP001143463"/>
    </source>
</evidence>
<comment type="caution">
    <text evidence="3">The sequence shown here is derived from an EMBL/GenBank/DDBJ whole genome shotgun (WGS) entry which is preliminary data.</text>
</comment>
<dbReference type="InterPro" id="IPR029069">
    <property type="entry name" value="HotDog_dom_sf"/>
</dbReference>
<dbReference type="EMBL" id="BSFQ01000044">
    <property type="protein sequence ID" value="GLL15301.1"/>
    <property type="molecule type" value="Genomic_DNA"/>
</dbReference>
<dbReference type="AlphaFoldDB" id="A0A9W6P022"/>
<organism evidence="3 4">
    <name type="scientific">Pseudonocardia halophobica</name>
    <dbReference type="NCBI Taxonomy" id="29401"/>
    <lineage>
        <taxon>Bacteria</taxon>
        <taxon>Bacillati</taxon>
        <taxon>Actinomycetota</taxon>
        <taxon>Actinomycetes</taxon>
        <taxon>Pseudonocardiales</taxon>
        <taxon>Pseudonocardiaceae</taxon>
        <taxon>Pseudonocardia</taxon>
    </lineage>
</organism>
<proteinExistence type="inferred from homology"/>
<dbReference type="CDD" id="cd00586">
    <property type="entry name" value="4HBT"/>
    <property type="match status" value="1"/>
</dbReference>
<protein>
    <submittedName>
        <fullName evidence="3">4-hydroxybenzoyl-CoA thioesterase</fullName>
    </submittedName>
</protein>
<dbReference type="SUPFAM" id="SSF54637">
    <property type="entry name" value="Thioesterase/thiol ester dehydrase-isomerase"/>
    <property type="match status" value="1"/>
</dbReference>
<keyword evidence="2" id="KW-0378">Hydrolase</keyword>